<evidence type="ECO:0000256" key="1">
    <source>
        <dbReference type="SAM" id="MobiDB-lite"/>
    </source>
</evidence>
<name>A0A0D3G4P7_9ORYZ</name>
<sequence>MANHGAGLSKHIRVESSISTSKASMVLFVFIYVEEVSIQFMPNEEEIHGEEMRRDKENGGDQFGGIDLWGYS</sequence>
<dbReference type="HOGENOM" id="CLU_2726165_0_0_1"/>
<accession>A0A0D3G4P7</accession>
<keyword evidence="3" id="KW-1185">Reference proteome</keyword>
<dbReference type="Gramene" id="OBART05G07820.1">
    <property type="protein sequence ID" value="OBART05G07820.1"/>
    <property type="gene ID" value="OBART05G07820"/>
</dbReference>
<dbReference type="PaxDb" id="65489-OBART05G07820.1"/>
<reference evidence="2" key="2">
    <citation type="submission" date="2015-03" db="UniProtKB">
        <authorList>
            <consortium name="EnsemblPlants"/>
        </authorList>
    </citation>
    <scope>IDENTIFICATION</scope>
</reference>
<dbReference type="EnsemblPlants" id="OBART05G07820.1">
    <property type="protein sequence ID" value="OBART05G07820.1"/>
    <property type="gene ID" value="OBART05G07820"/>
</dbReference>
<feature type="compositionally biased region" description="Basic and acidic residues" evidence="1">
    <location>
        <begin position="50"/>
        <end position="59"/>
    </location>
</feature>
<dbReference type="AlphaFoldDB" id="A0A0D3G4P7"/>
<evidence type="ECO:0000313" key="3">
    <source>
        <dbReference type="Proteomes" id="UP000026960"/>
    </source>
</evidence>
<protein>
    <submittedName>
        <fullName evidence="2">Uncharacterized protein</fullName>
    </submittedName>
</protein>
<reference evidence="2" key="1">
    <citation type="journal article" date="2009" name="Rice">
        <title>De Novo Next Generation Sequencing of Plant Genomes.</title>
        <authorList>
            <person name="Rounsley S."/>
            <person name="Marri P.R."/>
            <person name="Yu Y."/>
            <person name="He R."/>
            <person name="Sisneros N."/>
            <person name="Goicoechea J.L."/>
            <person name="Lee S.J."/>
            <person name="Angelova A."/>
            <person name="Kudrna D."/>
            <person name="Luo M."/>
            <person name="Affourtit J."/>
            <person name="Desany B."/>
            <person name="Knight J."/>
            <person name="Niazi F."/>
            <person name="Egholm M."/>
            <person name="Wing R.A."/>
        </authorList>
    </citation>
    <scope>NUCLEOTIDE SEQUENCE [LARGE SCALE GENOMIC DNA]</scope>
    <source>
        <strain evidence="2">cv. IRGC 105608</strain>
    </source>
</reference>
<organism evidence="2">
    <name type="scientific">Oryza barthii</name>
    <dbReference type="NCBI Taxonomy" id="65489"/>
    <lineage>
        <taxon>Eukaryota</taxon>
        <taxon>Viridiplantae</taxon>
        <taxon>Streptophyta</taxon>
        <taxon>Embryophyta</taxon>
        <taxon>Tracheophyta</taxon>
        <taxon>Spermatophyta</taxon>
        <taxon>Magnoliopsida</taxon>
        <taxon>Liliopsida</taxon>
        <taxon>Poales</taxon>
        <taxon>Poaceae</taxon>
        <taxon>BOP clade</taxon>
        <taxon>Oryzoideae</taxon>
        <taxon>Oryzeae</taxon>
        <taxon>Oryzinae</taxon>
        <taxon>Oryza</taxon>
    </lineage>
</organism>
<evidence type="ECO:0000313" key="2">
    <source>
        <dbReference type="EnsemblPlants" id="OBART05G07820.1"/>
    </source>
</evidence>
<feature type="region of interest" description="Disordered" evidence="1">
    <location>
        <begin position="50"/>
        <end position="72"/>
    </location>
</feature>
<proteinExistence type="predicted"/>
<dbReference type="Proteomes" id="UP000026960">
    <property type="component" value="Chromosome 5"/>
</dbReference>